<dbReference type="Proteomes" id="UP000222542">
    <property type="component" value="Unassembled WGS sequence"/>
</dbReference>
<evidence type="ECO:0000313" key="6">
    <source>
        <dbReference type="EMBL" id="PHT78607.1"/>
    </source>
</evidence>
<evidence type="ECO:0000256" key="1">
    <source>
        <dbReference type="ARBA" id="ARBA00005234"/>
    </source>
</evidence>
<feature type="region of interest" description="Disordered" evidence="4">
    <location>
        <begin position="68"/>
        <end position="100"/>
    </location>
</feature>
<dbReference type="Gramene" id="PHT78607">
    <property type="protein sequence ID" value="PHT78607"/>
    <property type="gene ID" value="T459_16659"/>
</dbReference>
<proteinExistence type="inferred from homology"/>
<evidence type="ECO:0000256" key="4">
    <source>
        <dbReference type="SAM" id="MobiDB-lite"/>
    </source>
</evidence>
<dbReference type="Pfam" id="PF02902">
    <property type="entry name" value="Peptidase_C48"/>
    <property type="match status" value="1"/>
</dbReference>
<dbReference type="PROSITE" id="PS50600">
    <property type="entry name" value="ULP_PROTEASE"/>
    <property type="match status" value="1"/>
</dbReference>
<dbReference type="PANTHER" id="PTHR31470:SF40">
    <property type="entry name" value="UBIQUITIN-LIKE PROTEASE FAMILY PROFILE DOMAIN-CONTAINING PROTEIN"/>
    <property type="match status" value="1"/>
</dbReference>
<keyword evidence="2" id="KW-0645">Protease</keyword>
<organism evidence="6 7">
    <name type="scientific">Capsicum annuum</name>
    <name type="common">Capsicum pepper</name>
    <dbReference type="NCBI Taxonomy" id="4072"/>
    <lineage>
        <taxon>Eukaryota</taxon>
        <taxon>Viridiplantae</taxon>
        <taxon>Streptophyta</taxon>
        <taxon>Embryophyta</taxon>
        <taxon>Tracheophyta</taxon>
        <taxon>Spermatophyta</taxon>
        <taxon>Magnoliopsida</taxon>
        <taxon>eudicotyledons</taxon>
        <taxon>Gunneridae</taxon>
        <taxon>Pentapetalae</taxon>
        <taxon>asterids</taxon>
        <taxon>lamiids</taxon>
        <taxon>Solanales</taxon>
        <taxon>Solanaceae</taxon>
        <taxon>Solanoideae</taxon>
        <taxon>Capsiceae</taxon>
        <taxon>Capsicum</taxon>
    </lineage>
</organism>
<dbReference type="InterPro" id="IPR003653">
    <property type="entry name" value="Peptidase_C48_C"/>
</dbReference>
<dbReference type="AlphaFoldDB" id="A0A2G2Z9B8"/>
<evidence type="ECO:0000256" key="2">
    <source>
        <dbReference type="ARBA" id="ARBA00022670"/>
    </source>
</evidence>
<name>A0A2G2Z9B8_CAPAN</name>
<keyword evidence="7" id="KW-1185">Reference proteome</keyword>
<dbReference type="InterPro" id="IPR038765">
    <property type="entry name" value="Papain-like_cys_pep_sf"/>
</dbReference>
<comment type="similarity">
    <text evidence="1">Belongs to the peptidase C48 family.</text>
</comment>
<evidence type="ECO:0000313" key="7">
    <source>
        <dbReference type="Proteomes" id="UP000222542"/>
    </source>
</evidence>
<reference evidence="6 7" key="1">
    <citation type="journal article" date="2014" name="Nat. Genet.">
        <title>Genome sequence of the hot pepper provides insights into the evolution of pungency in Capsicum species.</title>
        <authorList>
            <person name="Kim S."/>
            <person name="Park M."/>
            <person name="Yeom S.I."/>
            <person name="Kim Y.M."/>
            <person name="Lee J.M."/>
            <person name="Lee H.A."/>
            <person name="Seo E."/>
            <person name="Choi J."/>
            <person name="Cheong K."/>
            <person name="Kim K.T."/>
            <person name="Jung K."/>
            <person name="Lee G.W."/>
            <person name="Oh S.K."/>
            <person name="Bae C."/>
            <person name="Kim S.B."/>
            <person name="Lee H.Y."/>
            <person name="Kim S.Y."/>
            <person name="Kim M.S."/>
            <person name="Kang B.C."/>
            <person name="Jo Y.D."/>
            <person name="Yang H.B."/>
            <person name="Jeong H.J."/>
            <person name="Kang W.H."/>
            <person name="Kwon J.K."/>
            <person name="Shin C."/>
            <person name="Lim J.Y."/>
            <person name="Park J.H."/>
            <person name="Huh J.H."/>
            <person name="Kim J.S."/>
            <person name="Kim B.D."/>
            <person name="Cohen O."/>
            <person name="Paran I."/>
            <person name="Suh M.C."/>
            <person name="Lee S.B."/>
            <person name="Kim Y.K."/>
            <person name="Shin Y."/>
            <person name="Noh S.J."/>
            <person name="Park J."/>
            <person name="Seo Y.S."/>
            <person name="Kwon S.Y."/>
            <person name="Kim H.A."/>
            <person name="Park J.M."/>
            <person name="Kim H.J."/>
            <person name="Choi S.B."/>
            <person name="Bosland P.W."/>
            <person name="Reeves G."/>
            <person name="Jo S.H."/>
            <person name="Lee B.W."/>
            <person name="Cho H.T."/>
            <person name="Choi H.S."/>
            <person name="Lee M.S."/>
            <person name="Yu Y."/>
            <person name="Do Choi Y."/>
            <person name="Park B.S."/>
            <person name="van Deynze A."/>
            <person name="Ashrafi H."/>
            <person name="Hill T."/>
            <person name="Kim W.T."/>
            <person name="Pai H.S."/>
            <person name="Ahn H.K."/>
            <person name="Yeam I."/>
            <person name="Giovannoni J.J."/>
            <person name="Rose J.K."/>
            <person name="Sorensen I."/>
            <person name="Lee S.J."/>
            <person name="Kim R.W."/>
            <person name="Choi I.Y."/>
            <person name="Choi B.S."/>
            <person name="Lim J.S."/>
            <person name="Lee Y.H."/>
            <person name="Choi D."/>
        </authorList>
    </citation>
    <scope>NUCLEOTIDE SEQUENCE [LARGE SCALE GENOMIC DNA]</scope>
    <source>
        <strain evidence="7">cv. CM334</strain>
    </source>
</reference>
<evidence type="ECO:0000256" key="3">
    <source>
        <dbReference type="ARBA" id="ARBA00022801"/>
    </source>
</evidence>
<sequence>MAQHANRSSSNRGIQPMNLVSDELPSFSLGLTQNEDLNLGSTNIQRKRGVSSEEAKLKHYNVLKNIMKKIKRKDSRKSSSPKPTKIQKSMKKRKSYEKGESSKIASPVSFDYEFEEEKVEEDVLLGRYKDTLASKRKDINRLVSKKSILVQSPAPSLFSSNDEDVVVSKKVFEKFRDEVREELNSIRDLVSLRCDHIMNAITENKNTKSVDENIREAHISDSQFSFLDEVLRSINLDFIKFNLEIEDESKNTKNVAQTIVNTSAEDESELNAGGKKHHLNEYINEFCMHVTVSWHMVDYIFIPVNVKVKHHWILGVISFNNRCIYVYDSLSSAGYDIVVLAEIEKLAEVIAICLVASKFYEKKGIDIVNHPNYKSYDKMNLFDVYVVVDLPQ</sequence>
<accession>A0A2G2Z9B8</accession>
<dbReference type="SUPFAM" id="SSF54001">
    <property type="entry name" value="Cysteine proteinases"/>
    <property type="match status" value="1"/>
</dbReference>
<dbReference type="PANTHER" id="PTHR31470">
    <property type="entry name" value="CYSTEINE PROTEINASES SUPERFAMILY PROTEIN-RELATED-RELATED"/>
    <property type="match status" value="1"/>
</dbReference>
<dbReference type="GO" id="GO:0006508">
    <property type="term" value="P:proteolysis"/>
    <property type="evidence" value="ECO:0007669"/>
    <property type="project" value="UniProtKB-KW"/>
</dbReference>
<dbReference type="GO" id="GO:0008234">
    <property type="term" value="F:cysteine-type peptidase activity"/>
    <property type="evidence" value="ECO:0007669"/>
    <property type="project" value="InterPro"/>
</dbReference>
<gene>
    <name evidence="6" type="ORF">T459_16659</name>
</gene>
<reference evidence="6 7" key="2">
    <citation type="journal article" date="2017" name="Genome Biol.">
        <title>New reference genome sequences of hot pepper reveal the massive evolution of plant disease-resistance genes by retroduplication.</title>
        <authorList>
            <person name="Kim S."/>
            <person name="Park J."/>
            <person name="Yeom S.I."/>
            <person name="Kim Y.M."/>
            <person name="Seo E."/>
            <person name="Kim K.T."/>
            <person name="Kim M.S."/>
            <person name="Lee J.M."/>
            <person name="Cheong K."/>
            <person name="Shin H.S."/>
            <person name="Kim S.B."/>
            <person name="Han K."/>
            <person name="Lee J."/>
            <person name="Park M."/>
            <person name="Lee H.A."/>
            <person name="Lee H.Y."/>
            <person name="Lee Y."/>
            <person name="Oh S."/>
            <person name="Lee J.H."/>
            <person name="Choi E."/>
            <person name="Choi E."/>
            <person name="Lee S.E."/>
            <person name="Jeon J."/>
            <person name="Kim H."/>
            <person name="Choi G."/>
            <person name="Song H."/>
            <person name="Lee J."/>
            <person name="Lee S.C."/>
            <person name="Kwon J.K."/>
            <person name="Lee H.Y."/>
            <person name="Koo N."/>
            <person name="Hong Y."/>
            <person name="Kim R.W."/>
            <person name="Kang W.H."/>
            <person name="Huh J.H."/>
            <person name="Kang B.C."/>
            <person name="Yang T.J."/>
            <person name="Lee Y.H."/>
            <person name="Bennetzen J.L."/>
            <person name="Choi D."/>
        </authorList>
    </citation>
    <scope>NUCLEOTIDE SEQUENCE [LARGE SCALE GENOMIC DNA]</scope>
    <source>
        <strain evidence="7">cv. CM334</strain>
    </source>
</reference>
<feature type="domain" description="Ubiquitin-like protease family profile" evidence="5">
    <location>
        <begin position="200"/>
        <end position="392"/>
    </location>
</feature>
<evidence type="ECO:0000259" key="5">
    <source>
        <dbReference type="PROSITE" id="PS50600"/>
    </source>
</evidence>
<comment type="caution">
    <text evidence="6">The sequence shown here is derived from an EMBL/GenBank/DDBJ whole genome shotgun (WGS) entry which is preliminary data.</text>
</comment>
<protein>
    <recommendedName>
        <fullName evidence="5">Ubiquitin-like protease family profile domain-containing protein</fullName>
    </recommendedName>
</protein>
<dbReference type="Gene3D" id="3.40.395.10">
    <property type="entry name" value="Adenoviral Proteinase, Chain A"/>
    <property type="match status" value="1"/>
</dbReference>
<keyword evidence="3" id="KW-0378">Hydrolase</keyword>
<dbReference type="EMBL" id="AYRZ02000006">
    <property type="protein sequence ID" value="PHT78607.1"/>
    <property type="molecule type" value="Genomic_DNA"/>
</dbReference>